<dbReference type="GO" id="GO:0008233">
    <property type="term" value="F:peptidase activity"/>
    <property type="evidence" value="ECO:0007669"/>
    <property type="project" value="UniProtKB-KW"/>
</dbReference>
<organism evidence="2 3">
    <name type="scientific">Cellulophaga geojensis KL-A</name>
    <dbReference type="NCBI Taxonomy" id="1328323"/>
    <lineage>
        <taxon>Bacteria</taxon>
        <taxon>Pseudomonadati</taxon>
        <taxon>Bacteroidota</taxon>
        <taxon>Flavobacteriia</taxon>
        <taxon>Flavobacteriales</taxon>
        <taxon>Flavobacteriaceae</taxon>
        <taxon>Cellulophaga</taxon>
    </lineage>
</organism>
<evidence type="ECO:0000259" key="1">
    <source>
        <dbReference type="Pfam" id="PF03572"/>
    </source>
</evidence>
<dbReference type="Pfam" id="PF03572">
    <property type="entry name" value="Peptidase_S41"/>
    <property type="match status" value="2"/>
</dbReference>
<name>A0ABN0RMD6_9FLAO</name>
<feature type="domain" description="Tail specific protease" evidence="1">
    <location>
        <begin position="247"/>
        <end position="293"/>
    </location>
</feature>
<reference evidence="2 3" key="1">
    <citation type="journal article" date="2014" name="Genome Announc.">
        <title>Draft Genome Sequence of the Carrageenan-Degrading Bacterium Cellulophaga sp. Strain KL-A, Isolated from Decaying Marine Algae.</title>
        <authorList>
            <person name="Shan D."/>
            <person name="Ying J."/>
            <person name="Li X."/>
            <person name="Gao Z."/>
            <person name="Wei G."/>
            <person name="Shao Z."/>
        </authorList>
    </citation>
    <scope>NUCLEOTIDE SEQUENCE [LARGE SCALE GENOMIC DNA]</scope>
    <source>
        <strain evidence="2 3">KL-A</strain>
    </source>
</reference>
<keyword evidence="2" id="KW-0645">Protease</keyword>
<comment type="caution">
    <text evidence="2">The sequence shown here is derived from an EMBL/GenBank/DDBJ whole genome shotgun (WGS) entry which is preliminary data.</text>
</comment>
<evidence type="ECO:0000313" key="2">
    <source>
        <dbReference type="EMBL" id="EWH13083.1"/>
    </source>
</evidence>
<dbReference type="SUPFAM" id="SSF52096">
    <property type="entry name" value="ClpP/crotonase"/>
    <property type="match status" value="1"/>
</dbReference>
<accession>A0ABN0RMD6</accession>
<dbReference type="Proteomes" id="UP000019275">
    <property type="component" value="Unassembled WGS sequence"/>
</dbReference>
<feature type="domain" description="Tail specific protease" evidence="1">
    <location>
        <begin position="307"/>
        <end position="350"/>
    </location>
</feature>
<dbReference type="GO" id="GO:0006508">
    <property type="term" value="P:proteolysis"/>
    <property type="evidence" value="ECO:0007669"/>
    <property type="project" value="UniProtKB-KW"/>
</dbReference>
<proteinExistence type="predicted"/>
<protein>
    <submittedName>
        <fullName evidence="2">C-terminal processing serine protease</fullName>
    </submittedName>
</protein>
<dbReference type="InterPro" id="IPR029045">
    <property type="entry name" value="ClpP/crotonase-like_dom_sf"/>
</dbReference>
<dbReference type="InterPro" id="IPR005151">
    <property type="entry name" value="Tail-specific_protease"/>
</dbReference>
<dbReference type="EMBL" id="ARZX01000014">
    <property type="protein sequence ID" value="EWH13083.1"/>
    <property type="molecule type" value="Genomic_DNA"/>
</dbReference>
<evidence type="ECO:0000313" key="3">
    <source>
        <dbReference type="Proteomes" id="UP000019275"/>
    </source>
</evidence>
<dbReference type="Gene3D" id="3.90.226.10">
    <property type="entry name" value="2-enoyl-CoA Hydratase, Chain A, domain 1"/>
    <property type="match status" value="2"/>
</dbReference>
<keyword evidence="2" id="KW-0378">Hydrolase</keyword>
<dbReference type="PANTHER" id="PTHR11261:SF3">
    <property type="entry name" value="RETINOL-BINDING PROTEIN 3"/>
    <property type="match status" value="1"/>
</dbReference>
<sequence>MKKTTLLFVLISSLITTGFSQNKDCSCKTDLTFLDSKIRKTPAYKINKKAYHASYSKIAKEVTSINSIFDCHLLLNKLLISLNDNHSRVYSANPGATDKVKLNSEKLLEFKKTALYNSYPQPNIDLDSLQVALSSKTKMNVEGIYTRENYMTIGVYKINGHYNAIILNSESDVWQIGEVIYTLIPFGNNYLLNIGGSISSKRLIAYTERIEDGFFYFMGFKKNIAEKNYHQKTLSEDTYYREELSDKITYLRVGSFSSWNKTLIDAEKFYKSLEGNLNKKHLIIDLRNNGGGGNRNSNILYELVKDYAKQNKVYVLINHKTVSNAEQFAHKLSKLENCLLFGQRTNGTLAYEIKDSNYTLPCTNFIVSLTSKKHSKYIEYESVGIKPNVLLDIKTDWIKQLKTYINKNS</sequence>
<dbReference type="RefSeq" id="WP_034645843.1">
    <property type="nucleotide sequence ID" value="NZ_ARZX01000014.1"/>
</dbReference>
<gene>
    <name evidence="2" type="ORF">KLA_11080</name>
</gene>
<dbReference type="PANTHER" id="PTHR11261">
    <property type="entry name" value="INTERPHOTORECEPTOR RETINOID-BINDING PROTEIN"/>
    <property type="match status" value="1"/>
</dbReference>
<keyword evidence="3" id="KW-1185">Reference proteome</keyword>